<gene>
    <name evidence="1" type="ORF">J2X78_004082</name>
</gene>
<comment type="caution">
    <text evidence="1">The sequence shown here is derived from an EMBL/GenBank/DDBJ whole genome shotgun (WGS) entry which is preliminary data.</text>
</comment>
<protein>
    <submittedName>
        <fullName evidence="1">Peroxiredoxin</fullName>
    </submittedName>
</protein>
<reference evidence="1" key="1">
    <citation type="submission" date="2023-07" db="EMBL/GenBank/DDBJ databases">
        <title>Sorghum-associated microbial communities from plants grown in Nebraska, USA.</title>
        <authorList>
            <person name="Schachtman D."/>
        </authorList>
    </citation>
    <scope>NUCLEOTIDE SEQUENCE</scope>
    <source>
        <strain evidence="1">2697</strain>
    </source>
</reference>
<keyword evidence="2" id="KW-1185">Reference proteome</keyword>
<dbReference type="Proteomes" id="UP001246858">
    <property type="component" value="Unassembled WGS sequence"/>
</dbReference>
<proteinExistence type="predicted"/>
<evidence type="ECO:0000313" key="1">
    <source>
        <dbReference type="EMBL" id="MDR6785497.1"/>
    </source>
</evidence>
<evidence type="ECO:0000313" key="2">
    <source>
        <dbReference type="Proteomes" id="UP001246858"/>
    </source>
</evidence>
<name>A0ACC6L2A4_9SPHI</name>
<dbReference type="EMBL" id="JAVDTF010000004">
    <property type="protein sequence ID" value="MDR6785497.1"/>
    <property type="molecule type" value="Genomic_DNA"/>
</dbReference>
<organism evidence="1 2">
    <name type="scientific">Pedobacter africanus</name>
    <dbReference type="NCBI Taxonomy" id="151894"/>
    <lineage>
        <taxon>Bacteria</taxon>
        <taxon>Pseudomonadati</taxon>
        <taxon>Bacteroidota</taxon>
        <taxon>Sphingobacteriia</taxon>
        <taxon>Sphingobacteriales</taxon>
        <taxon>Sphingobacteriaceae</taxon>
        <taxon>Pedobacter</taxon>
    </lineage>
</organism>
<accession>A0ACC6L2A4</accession>
<sequence>MKNILKNAIALCFFLPLIAQGQLKHFTLNGKLAKVPPTAMAYLVYTPGNERKIDSVRLLKGAFIFKGNIEQATSALLLISPHGDGMRGKDYSSLQLYLEPGNILLSSPDKLSEAKVMAGQVNADNDAINLQLKPIAETEKRLRLAFQMAEQEKKEEIARELELCEVQRRSVYRNFITHNPDHMMSFFALKASAGSIPKAEVLVPLFDLLGPAVKRAKPVAAYGLYLQKLKAVMVGAVAPEFKLPDTSGKMVSLSSFRGKYVLIDFWASWCKPCREENPNLIKARQAYKDLTMISISLDYPGTRKAWTEAIKKDRLEWTQLSELGGWDSKIAKAYFVKAIPQNFLIGPDGRIVAKDLRGGALQQKLGEIYKQNQLSGKFTLNGKVGNFSSPAKAFLMYTDTAGKLLNDSTVIQNGHFSFSGIVDYPKEAWVIFNTKGGDSKAVSWDWRNFVMFYLEPGTLTLSSPDTSIARATITGGPVNKDNEALRIAIAPFQKQQNDAYDAYYAASKEEQKSRTYLDAMDKVINKSMDERKLIWKAFVQKNPSSFRSIYALQFYGGPTPDVQDVEPLFNSLSPEVKASKPGIKYARLMEKMKTYGVGAMAPDFTQADTEGKAVSLRDFRGKYVLIDFWASWCGPCRAENPNVVNAYQKYKDKNFTILGVSLDRSRENWLKAIKDDKLVWTQVSDLQYWKNEVAKLYAINAIPQNVLVDPKGKIVGRNLTGGALTEKLEKLLGKM</sequence>